<dbReference type="STRING" id="255247.ABE41_016380"/>
<dbReference type="PROSITE" id="PS51186">
    <property type="entry name" value="GNAT"/>
    <property type="match status" value="1"/>
</dbReference>
<dbReference type="Pfam" id="PF00583">
    <property type="entry name" value="Acetyltransf_1"/>
    <property type="match status" value="1"/>
</dbReference>
<dbReference type="EMBL" id="CP016761">
    <property type="protein sequence ID" value="ANX13589.1"/>
    <property type="molecule type" value="Genomic_DNA"/>
</dbReference>
<gene>
    <name evidence="2" type="ORF">ABE41_016380</name>
</gene>
<dbReference type="SUPFAM" id="SSF55729">
    <property type="entry name" value="Acyl-CoA N-acyltransferases (Nat)"/>
    <property type="match status" value="1"/>
</dbReference>
<name>A0A1B1Z8C9_9BACL</name>
<evidence type="ECO:0000313" key="2">
    <source>
        <dbReference type="EMBL" id="ANX13589.1"/>
    </source>
</evidence>
<sequence length="148" mass="17364">MEIKYIFFNSMPEGSILEEIIDLHKRIFGESDDLVKKMEIKPQLLVNVALNDSQVIGYKIGYELDKRKFYSWLGGVDTRFRGHGVASKLMEQQHQYLKENGYRFVQTKTMNKWRSMLILNIKSGFDIISTYTNEKGLHKIILEKNLVE</sequence>
<proteinExistence type="predicted"/>
<dbReference type="CDD" id="cd04301">
    <property type="entry name" value="NAT_SF"/>
    <property type="match status" value="1"/>
</dbReference>
<dbReference type="KEGG" id="far:ABE41_016380"/>
<dbReference type="InterPro" id="IPR016181">
    <property type="entry name" value="Acyl_CoA_acyltransferase"/>
</dbReference>
<organism evidence="2 3">
    <name type="scientific">Fictibacillus arsenicus</name>
    <dbReference type="NCBI Taxonomy" id="255247"/>
    <lineage>
        <taxon>Bacteria</taxon>
        <taxon>Bacillati</taxon>
        <taxon>Bacillota</taxon>
        <taxon>Bacilli</taxon>
        <taxon>Bacillales</taxon>
        <taxon>Fictibacillaceae</taxon>
        <taxon>Fictibacillus</taxon>
    </lineage>
</organism>
<feature type="domain" description="N-acetyltransferase" evidence="1">
    <location>
        <begin position="6"/>
        <end position="147"/>
    </location>
</feature>
<keyword evidence="3" id="KW-1185">Reference proteome</keyword>
<dbReference type="OrthoDB" id="9812289at2"/>
<evidence type="ECO:0000259" key="1">
    <source>
        <dbReference type="PROSITE" id="PS51186"/>
    </source>
</evidence>
<evidence type="ECO:0000313" key="3">
    <source>
        <dbReference type="Proteomes" id="UP000077412"/>
    </source>
</evidence>
<dbReference type="RefSeq" id="WP_066292621.1">
    <property type="nucleotide sequence ID" value="NZ_CP016761.1"/>
</dbReference>
<dbReference type="GO" id="GO:0016747">
    <property type="term" value="F:acyltransferase activity, transferring groups other than amino-acyl groups"/>
    <property type="evidence" value="ECO:0007669"/>
    <property type="project" value="InterPro"/>
</dbReference>
<dbReference type="AlphaFoldDB" id="A0A1B1Z8C9"/>
<accession>A0A1B1Z8C9</accession>
<dbReference type="Gene3D" id="3.40.630.30">
    <property type="match status" value="1"/>
</dbReference>
<protein>
    <submittedName>
        <fullName evidence="2">GNAT family N-acetyltransferase</fullName>
    </submittedName>
</protein>
<dbReference type="InterPro" id="IPR000182">
    <property type="entry name" value="GNAT_dom"/>
</dbReference>
<reference evidence="2 3" key="1">
    <citation type="submission" date="2016-08" db="EMBL/GenBank/DDBJ databases">
        <title>Complete genome sequence of Fictibacillus arsenicus G25-54, a strain with toxicity to nematodes and a potential arsenic-resistance activity.</title>
        <authorList>
            <person name="Zheng Z."/>
        </authorList>
    </citation>
    <scope>NUCLEOTIDE SEQUENCE [LARGE SCALE GENOMIC DNA]</scope>
    <source>
        <strain evidence="2 3">G25-54</strain>
    </source>
</reference>
<keyword evidence="2" id="KW-0808">Transferase</keyword>
<dbReference type="Proteomes" id="UP000077412">
    <property type="component" value="Chromosome"/>
</dbReference>